<keyword evidence="3" id="KW-1185">Reference proteome</keyword>
<dbReference type="Gene3D" id="3.40.50.150">
    <property type="entry name" value="Vaccinia Virus protein VP39"/>
    <property type="match status" value="1"/>
</dbReference>
<reference evidence="2 3" key="1">
    <citation type="submission" date="2020-02" db="EMBL/GenBank/DDBJ databases">
        <title>Draft genome sequence of Haematococcus lacustris strain NIES-144.</title>
        <authorList>
            <person name="Morimoto D."/>
            <person name="Nakagawa S."/>
            <person name="Yoshida T."/>
            <person name="Sawayama S."/>
        </authorList>
    </citation>
    <scope>NUCLEOTIDE SEQUENCE [LARGE SCALE GENOMIC DNA]</scope>
    <source>
        <strain evidence="2 3">NIES-144</strain>
    </source>
</reference>
<gene>
    <name evidence="2" type="ORF">HaLaN_23250</name>
</gene>
<name>A0A699ZSK2_HAELA</name>
<feature type="non-terminal residue" evidence="2">
    <location>
        <position position="1"/>
    </location>
</feature>
<dbReference type="InterPro" id="IPR029063">
    <property type="entry name" value="SAM-dependent_MTases_sf"/>
</dbReference>
<organism evidence="2 3">
    <name type="scientific">Haematococcus lacustris</name>
    <name type="common">Green alga</name>
    <name type="synonym">Haematococcus pluvialis</name>
    <dbReference type="NCBI Taxonomy" id="44745"/>
    <lineage>
        <taxon>Eukaryota</taxon>
        <taxon>Viridiplantae</taxon>
        <taxon>Chlorophyta</taxon>
        <taxon>core chlorophytes</taxon>
        <taxon>Chlorophyceae</taxon>
        <taxon>CS clade</taxon>
        <taxon>Chlamydomonadales</taxon>
        <taxon>Haematococcaceae</taxon>
        <taxon>Haematococcus</taxon>
    </lineage>
</organism>
<feature type="non-terminal residue" evidence="2">
    <location>
        <position position="71"/>
    </location>
</feature>
<accession>A0A699ZSK2</accession>
<evidence type="ECO:0000256" key="1">
    <source>
        <dbReference type="ARBA" id="ARBA00022691"/>
    </source>
</evidence>
<dbReference type="GO" id="GO:0032259">
    <property type="term" value="P:methylation"/>
    <property type="evidence" value="ECO:0007669"/>
    <property type="project" value="UniProtKB-KW"/>
</dbReference>
<keyword evidence="1" id="KW-0949">S-adenosyl-L-methionine</keyword>
<dbReference type="PANTHER" id="PTHR11006">
    <property type="entry name" value="PROTEIN ARGININE N-METHYLTRANSFERASE"/>
    <property type="match status" value="1"/>
</dbReference>
<evidence type="ECO:0000313" key="3">
    <source>
        <dbReference type="Proteomes" id="UP000485058"/>
    </source>
</evidence>
<dbReference type="SUPFAM" id="SSF53335">
    <property type="entry name" value="S-adenosyl-L-methionine-dependent methyltransferases"/>
    <property type="match status" value="1"/>
</dbReference>
<dbReference type="AlphaFoldDB" id="A0A699ZSK2"/>
<dbReference type="InterPro" id="IPR025799">
    <property type="entry name" value="Arg_MeTrfase"/>
</dbReference>
<comment type="caution">
    <text evidence="2">The sequence shown here is derived from an EMBL/GenBank/DDBJ whole genome shotgun (WGS) entry which is preliminary data.</text>
</comment>
<evidence type="ECO:0000313" key="2">
    <source>
        <dbReference type="EMBL" id="GFH25311.1"/>
    </source>
</evidence>
<protein>
    <submittedName>
        <fullName evidence="2">Protein arginine N-methyltransferase</fullName>
    </submittedName>
</protein>
<dbReference type="Proteomes" id="UP000485058">
    <property type="component" value="Unassembled WGS sequence"/>
</dbReference>
<dbReference type="GO" id="GO:0042054">
    <property type="term" value="F:histone methyltransferase activity"/>
    <property type="evidence" value="ECO:0007669"/>
    <property type="project" value="TreeGrafter"/>
</dbReference>
<keyword evidence="2" id="KW-0489">Methyltransferase</keyword>
<keyword evidence="2" id="KW-0808">Transferase</keyword>
<proteinExistence type="predicted"/>
<dbReference type="EMBL" id="BLLF01002778">
    <property type="protein sequence ID" value="GFH25311.1"/>
    <property type="molecule type" value="Genomic_DNA"/>
</dbReference>
<sequence length="71" mass="7575">MLEDKPRTSAYQRALECNPALLRGKVVMDLGCGSGILSLFAARAGAARVVALEASQRMAMLAQKARQAGQR</sequence>
<dbReference type="GO" id="GO:0005634">
    <property type="term" value="C:nucleus"/>
    <property type="evidence" value="ECO:0007669"/>
    <property type="project" value="TreeGrafter"/>
</dbReference>
<dbReference type="Pfam" id="PF06325">
    <property type="entry name" value="PrmA"/>
    <property type="match status" value="1"/>
</dbReference>
<dbReference type="GO" id="GO:0016274">
    <property type="term" value="F:protein-arginine N-methyltransferase activity"/>
    <property type="evidence" value="ECO:0007669"/>
    <property type="project" value="InterPro"/>
</dbReference>
<dbReference type="PANTHER" id="PTHR11006:SF89">
    <property type="entry name" value="PROTEIN ARGININE N-METHYLTRANSFERASE 3-RELATED"/>
    <property type="match status" value="1"/>
</dbReference>